<dbReference type="AlphaFoldDB" id="A0A7T0BZ51"/>
<accession>A0A7T0BZ51</accession>
<protein>
    <submittedName>
        <fullName evidence="1">Uncharacterized protein</fullName>
    </submittedName>
</protein>
<dbReference type="EMBL" id="CP048685">
    <property type="protein sequence ID" value="QPJ63608.1"/>
    <property type="molecule type" value="Genomic_DNA"/>
</dbReference>
<evidence type="ECO:0000313" key="2">
    <source>
        <dbReference type="Proteomes" id="UP000594688"/>
    </source>
</evidence>
<reference evidence="1 2" key="1">
    <citation type="submission" date="2020-02" db="EMBL/GenBank/DDBJ databases">
        <title>Genomic and physiological characterization of two novel Nitrospinaceae genera.</title>
        <authorList>
            <person name="Mueller A.J."/>
            <person name="Jung M.-Y."/>
            <person name="Strachan C.R."/>
            <person name="Herbold C.W."/>
            <person name="Kirkegaard R.H."/>
            <person name="Daims H."/>
        </authorList>
    </citation>
    <scope>NUCLEOTIDE SEQUENCE [LARGE SCALE GENOMIC DNA]</scope>
    <source>
        <strain evidence="1">EB</strain>
    </source>
</reference>
<proteinExistence type="predicted"/>
<dbReference type="KEGG" id="nli:G3M70_17715"/>
<evidence type="ECO:0000313" key="1">
    <source>
        <dbReference type="EMBL" id="QPJ63608.1"/>
    </source>
</evidence>
<dbReference type="Proteomes" id="UP000594688">
    <property type="component" value="Chromosome"/>
</dbReference>
<name>A0A7T0BZ51_9BACT</name>
<dbReference type="SUPFAM" id="SSF53850">
    <property type="entry name" value="Periplasmic binding protein-like II"/>
    <property type="match status" value="1"/>
</dbReference>
<sequence length="375" mass="43332">MFRLIYLIIFLSIVYTSNLYAQERLSNIEIAVGEFKPYVSEFVEGYGEVTEKVTAILKRMGYSPRYLFMPWGQAENKVKSNQKVKGIRGTFPFRKSQKRVGEFIYSKDPVLEGCMSFFYNKKKVSLNHIEFSTSTSVRIQIDELKSFRLGSIAMGEGFEYPEEILEYLPPQIPDKSDSPIPPKNKTTFNNAFNLFKALIDPNYKSVEVIPFQKRVGKEILYDLFPEARDQIGIMENKGSSDNRSCFTRENFYFIVSRINPENVEFMKNFDQAQEELGEEALERIRRRVEERSSGYKPNIVLTVHDISLPIIGYEGKKAYILPRGTRGELLNWNPVSENKTDSKNGLKAEARIYILTGPYRGKTLLLDGKFIELIR</sequence>
<gene>
    <name evidence="1" type="ORF">G3M70_17715</name>
</gene>
<organism evidence="1 2">
    <name type="scientific">Candidatus Nitronauta litoralis</name>
    <dbReference type="NCBI Taxonomy" id="2705533"/>
    <lineage>
        <taxon>Bacteria</taxon>
        <taxon>Pseudomonadati</taxon>
        <taxon>Nitrospinota/Tectimicrobiota group</taxon>
        <taxon>Nitrospinota</taxon>
        <taxon>Nitrospinia</taxon>
        <taxon>Nitrospinales</taxon>
        <taxon>Nitrospinaceae</taxon>
        <taxon>Candidatus Nitronauta</taxon>
    </lineage>
</organism>